<comment type="caution">
    <text evidence="4">The sequence shown here is derived from an EMBL/GenBank/DDBJ whole genome shotgun (WGS) entry which is preliminary data.</text>
</comment>
<comment type="similarity">
    <text evidence="1">Belongs to the peptidase S33 family.</text>
</comment>
<evidence type="ECO:0000256" key="1">
    <source>
        <dbReference type="ARBA" id="ARBA00010088"/>
    </source>
</evidence>
<dbReference type="HOGENOM" id="CLU_019414_0_0_1"/>
<dbReference type="GO" id="GO:0097176">
    <property type="term" value="P:epoxide metabolic process"/>
    <property type="evidence" value="ECO:0007669"/>
    <property type="project" value="TreeGrafter"/>
</dbReference>
<gene>
    <name evidence="4" type="ORF">MAM_05930</name>
</gene>
<dbReference type="STRING" id="1081103.A0A0B2WRG0"/>
<keyword evidence="2 4" id="KW-0378">Hydrolase</keyword>
<dbReference type="OrthoDB" id="7130006at2759"/>
<dbReference type="InterPro" id="IPR000639">
    <property type="entry name" value="Epox_hydrolase-like"/>
</dbReference>
<evidence type="ECO:0000256" key="2">
    <source>
        <dbReference type="ARBA" id="ARBA00022801"/>
    </source>
</evidence>
<evidence type="ECO:0000259" key="3">
    <source>
        <dbReference type="Pfam" id="PF06441"/>
    </source>
</evidence>
<feature type="domain" description="Epoxide hydrolase N-terminal" evidence="3">
    <location>
        <begin position="15"/>
        <end position="128"/>
    </location>
</feature>
<proteinExistence type="inferred from homology"/>
<dbReference type="SUPFAM" id="SSF53474">
    <property type="entry name" value="alpha/beta-Hydrolases"/>
    <property type="match status" value="1"/>
</dbReference>
<dbReference type="InterPro" id="IPR016292">
    <property type="entry name" value="Epoxide_hydrolase"/>
</dbReference>
<dbReference type="InterPro" id="IPR029058">
    <property type="entry name" value="AB_hydrolase_fold"/>
</dbReference>
<dbReference type="RefSeq" id="XP_040677148.1">
    <property type="nucleotide sequence ID" value="XM_040824728.1"/>
</dbReference>
<dbReference type="PANTHER" id="PTHR21661:SF39">
    <property type="entry name" value="HYDROLASE, PUTATIVE (AFU_ORTHOLOGUE AFUA_3G08960)-RELATED"/>
    <property type="match status" value="1"/>
</dbReference>
<dbReference type="Proteomes" id="UP000030816">
    <property type="component" value="Unassembled WGS sequence"/>
</dbReference>
<organism evidence="4 5">
    <name type="scientific">Metarhizium album (strain ARSEF 1941)</name>
    <dbReference type="NCBI Taxonomy" id="1081103"/>
    <lineage>
        <taxon>Eukaryota</taxon>
        <taxon>Fungi</taxon>
        <taxon>Dikarya</taxon>
        <taxon>Ascomycota</taxon>
        <taxon>Pezizomycotina</taxon>
        <taxon>Sordariomycetes</taxon>
        <taxon>Hypocreomycetidae</taxon>
        <taxon>Hypocreales</taxon>
        <taxon>Clavicipitaceae</taxon>
        <taxon>Metarhizium</taxon>
    </lineage>
</organism>
<dbReference type="InterPro" id="IPR010497">
    <property type="entry name" value="Epoxide_hydro_N"/>
</dbReference>
<name>A0A0B2WRG0_METAS</name>
<accession>A0A0B2WRG0</accession>
<dbReference type="PIRSF" id="PIRSF001112">
    <property type="entry name" value="Epoxide_hydrolase"/>
    <property type="match status" value="1"/>
</dbReference>
<dbReference type="AlphaFoldDB" id="A0A0B2WRG0"/>
<dbReference type="GO" id="GO:0004301">
    <property type="term" value="F:epoxide hydrolase activity"/>
    <property type="evidence" value="ECO:0007669"/>
    <property type="project" value="TreeGrafter"/>
</dbReference>
<evidence type="ECO:0000313" key="5">
    <source>
        <dbReference type="Proteomes" id="UP000030816"/>
    </source>
</evidence>
<dbReference type="Pfam" id="PF06441">
    <property type="entry name" value="EHN"/>
    <property type="match status" value="1"/>
</dbReference>
<reference evidence="4 5" key="1">
    <citation type="journal article" date="2014" name="Proc. Natl. Acad. Sci. U.S.A.">
        <title>Trajectory and genomic determinants of fungal-pathogen speciation and host adaptation.</title>
        <authorList>
            <person name="Hu X."/>
            <person name="Xiao G."/>
            <person name="Zheng P."/>
            <person name="Shang Y."/>
            <person name="Su Y."/>
            <person name="Zhang X."/>
            <person name="Liu X."/>
            <person name="Zhan S."/>
            <person name="St Leger R.J."/>
            <person name="Wang C."/>
        </authorList>
    </citation>
    <scope>NUCLEOTIDE SEQUENCE [LARGE SCALE GENOMIC DNA]</scope>
    <source>
        <strain evidence="4 5">ARSEF 1941</strain>
    </source>
</reference>
<sequence>MADYAKLPAGATLAVTPFKAHVDEEKLRHFRKLLELSPIAPAVFENTHAGDRYGLRREWLETAKAVWLDDFDWREHEDGINSYPNFKTAVGDAAGNTIDVHFLALFSRRPDAVPVALLHGWPGSACDFLDMLDLVRRRFPPEDLPYHVVVPSLPGYAYSSGPPAHVDYGVDMAAGAMHNLMVGLGFASGYLVHGGDLGSFVARIMALQYPECRGMHVSMMGVPPLDENPPRTDDEKQALRKALEFLDTAHGFALQQGQRPATVGLALSASPLALLGCWPVLLTSQRLQEGGGGGTRPTGTDDVGGQVSKLTALQLPYVAKPCGYSLFAREIFPVPETWARLSCNLVSFSEHPRGGHFAAMEQPGALLADVEEYIRKAWPRPD</sequence>
<dbReference type="Gene3D" id="3.40.50.1820">
    <property type="entry name" value="alpha/beta hydrolase"/>
    <property type="match status" value="1"/>
</dbReference>
<protein>
    <submittedName>
        <fullName evidence="4">Epoxide hydrolase 1</fullName>
    </submittedName>
</protein>
<dbReference type="PRINTS" id="PR00412">
    <property type="entry name" value="EPOXHYDRLASE"/>
</dbReference>
<keyword evidence="5" id="KW-1185">Reference proteome</keyword>
<evidence type="ECO:0000313" key="4">
    <source>
        <dbReference type="EMBL" id="KHN96082.1"/>
    </source>
</evidence>
<dbReference type="EMBL" id="AZHE01000017">
    <property type="protein sequence ID" value="KHN96082.1"/>
    <property type="molecule type" value="Genomic_DNA"/>
</dbReference>
<dbReference type="GeneID" id="63740385"/>
<dbReference type="PANTHER" id="PTHR21661">
    <property type="entry name" value="EPOXIDE HYDROLASE 1-RELATED"/>
    <property type="match status" value="1"/>
</dbReference>